<dbReference type="InParanoid" id="A0A1B1YVV0"/>
<dbReference type="EMBL" id="CP014671">
    <property type="protein sequence ID" value="ANX04818.1"/>
    <property type="molecule type" value="Genomic_DNA"/>
</dbReference>
<evidence type="ECO:0000313" key="1">
    <source>
        <dbReference type="EMBL" id="ANX04818.1"/>
    </source>
</evidence>
<accession>A0A1B1YVV0</accession>
<organism evidence="1 2">
    <name type="scientific">Immundisolibacter cernigliae</name>
    <dbReference type="NCBI Taxonomy" id="1810504"/>
    <lineage>
        <taxon>Bacteria</taxon>
        <taxon>Pseudomonadati</taxon>
        <taxon>Pseudomonadota</taxon>
        <taxon>Gammaproteobacteria</taxon>
        <taxon>Immundisolibacterales</taxon>
        <taxon>Immundisolibacteraceae</taxon>
        <taxon>Immundisolibacter</taxon>
    </lineage>
</organism>
<keyword evidence="2" id="KW-1185">Reference proteome</keyword>
<reference evidence="2" key="1">
    <citation type="submission" date="2016-03" db="EMBL/GenBank/DDBJ databases">
        <title>Complete genome sequence of Solimmundus cernigliae, representing a novel lineage of polycyclic aromatic hydrocarbon degraders within the Gammaproteobacteria.</title>
        <authorList>
            <person name="Singleton D.R."/>
            <person name="Dickey A.N."/>
            <person name="Scholl E.H."/>
            <person name="Wright F.A."/>
            <person name="Aitken M.D."/>
        </authorList>
    </citation>
    <scope>NUCLEOTIDE SEQUENCE [LARGE SCALE GENOMIC DNA]</scope>
    <source>
        <strain evidence="2">TR3.2</strain>
    </source>
</reference>
<dbReference type="AlphaFoldDB" id="A0A1B1YVV0"/>
<dbReference type="RefSeq" id="WP_068805790.1">
    <property type="nucleotide sequence ID" value="NZ_CP014671.1"/>
</dbReference>
<proteinExistence type="predicted"/>
<gene>
    <name evidence="1" type="ORF">PG2T_12010</name>
</gene>
<dbReference type="Proteomes" id="UP000092952">
    <property type="component" value="Chromosome"/>
</dbReference>
<dbReference type="KEGG" id="gbi:PG2T_12010"/>
<dbReference type="OrthoDB" id="6690820at2"/>
<sequence length="107" mass="12125">MAHPLPAAFADLQSFADRYALDTERERHAERLKGPFVDLKALYDAVLPRLDAIHAHLKQYPWPDLPPAEQSLLNLALALMEVSLAVESHGQPTVPFGFDHTRFRVHF</sequence>
<evidence type="ECO:0000313" key="2">
    <source>
        <dbReference type="Proteomes" id="UP000092952"/>
    </source>
</evidence>
<protein>
    <submittedName>
        <fullName evidence="1">Uncharacterized protein</fullName>
    </submittedName>
</protein>
<name>A0A1B1YVV0_9GAMM</name>